<protein>
    <recommendedName>
        <fullName evidence="7">Phosphate transporter</fullName>
    </recommendedName>
</protein>
<evidence type="ECO:0000256" key="3">
    <source>
        <dbReference type="ARBA" id="ARBA00022592"/>
    </source>
</evidence>
<evidence type="ECO:0000313" key="10">
    <source>
        <dbReference type="Proteomes" id="UP000176998"/>
    </source>
</evidence>
<dbReference type="STRING" id="1209926.A0A1G4BHC8"/>
<feature type="transmembrane region" description="Helical" evidence="7">
    <location>
        <begin position="511"/>
        <end position="529"/>
    </location>
</feature>
<feature type="transmembrane region" description="Helical" evidence="7">
    <location>
        <begin position="574"/>
        <end position="592"/>
    </location>
</feature>
<comment type="function">
    <text evidence="7">Sodium-phosphate symporter.</text>
</comment>
<evidence type="ECO:0000256" key="4">
    <source>
        <dbReference type="ARBA" id="ARBA00022692"/>
    </source>
</evidence>
<feature type="non-terminal residue" evidence="9">
    <location>
        <position position="1"/>
    </location>
</feature>
<dbReference type="GeneID" id="34557018"/>
<keyword evidence="10" id="KW-1185">Reference proteome</keyword>
<dbReference type="GO" id="GO:0016020">
    <property type="term" value="C:membrane"/>
    <property type="evidence" value="ECO:0007669"/>
    <property type="project" value="UniProtKB-SubCell"/>
</dbReference>
<keyword evidence="6 7" id="KW-0472">Membrane</keyword>
<evidence type="ECO:0000256" key="8">
    <source>
        <dbReference type="SAM" id="MobiDB-lite"/>
    </source>
</evidence>
<proteinExistence type="inferred from homology"/>
<dbReference type="EMBL" id="MJBS01000024">
    <property type="protein sequence ID" value="OHF00785.1"/>
    <property type="molecule type" value="Genomic_DNA"/>
</dbReference>
<name>A0A1G4BHC8_9PEZI</name>
<keyword evidence="5 7" id="KW-1133">Transmembrane helix</keyword>
<feature type="transmembrane region" description="Helical" evidence="7">
    <location>
        <begin position="229"/>
        <end position="247"/>
    </location>
</feature>
<dbReference type="AlphaFoldDB" id="A0A1G4BHC8"/>
<dbReference type="Proteomes" id="UP000176998">
    <property type="component" value="Unassembled WGS sequence"/>
</dbReference>
<feature type="transmembrane region" description="Helical" evidence="7">
    <location>
        <begin position="259"/>
        <end position="282"/>
    </location>
</feature>
<evidence type="ECO:0000313" key="9">
    <source>
        <dbReference type="EMBL" id="OHF00785.1"/>
    </source>
</evidence>
<organism evidence="9 10">
    <name type="scientific">Colletotrichum orchidophilum</name>
    <dbReference type="NCBI Taxonomy" id="1209926"/>
    <lineage>
        <taxon>Eukaryota</taxon>
        <taxon>Fungi</taxon>
        <taxon>Dikarya</taxon>
        <taxon>Ascomycota</taxon>
        <taxon>Pezizomycotina</taxon>
        <taxon>Sordariomycetes</taxon>
        <taxon>Hypocreomycetidae</taxon>
        <taxon>Glomerellales</taxon>
        <taxon>Glomerellaceae</taxon>
        <taxon>Colletotrichum</taxon>
    </lineage>
</organism>
<dbReference type="OrthoDB" id="260807at2759"/>
<evidence type="ECO:0000256" key="5">
    <source>
        <dbReference type="ARBA" id="ARBA00022989"/>
    </source>
</evidence>
<dbReference type="RefSeq" id="XP_022477927.1">
    <property type="nucleotide sequence ID" value="XM_022615508.1"/>
</dbReference>
<evidence type="ECO:0000256" key="7">
    <source>
        <dbReference type="RuleBase" id="RU363058"/>
    </source>
</evidence>
<comment type="similarity">
    <text evidence="7">Belongs to the inorganic phosphate transporter (PiT) (TC 2.A.20) family.</text>
</comment>
<dbReference type="InterPro" id="IPR001204">
    <property type="entry name" value="Phos_transporter"/>
</dbReference>
<feature type="transmembrane region" description="Helical" evidence="7">
    <location>
        <begin position="194"/>
        <end position="217"/>
    </location>
</feature>
<reference evidence="9 10" key="1">
    <citation type="submission" date="2016-09" db="EMBL/GenBank/DDBJ databases">
        <authorList>
            <person name="Capua I."/>
            <person name="De Benedictis P."/>
            <person name="Joannis T."/>
            <person name="Lombin L.H."/>
            <person name="Cattoli G."/>
        </authorList>
    </citation>
    <scope>NUCLEOTIDE SEQUENCE [LARGE SCALE GENOMIC DNA]</scope>
    <source>
        <strain evidence="9 10">IMI 309357</strain>
    </source>
</reference>
<feature type="transmembrane region" description="Helical" evidence="7">
    <location>
        <begin position="132"/>
        <end position="150"/>
    </location>
</feature>
<feature type="region of interest" description="Disordered" evidence="8">
    <location>
        <begin position="349"/>
        <end position="397"/>
    </location>
</feature>
<feature type="transmembrane region" description="Helical" evidence="7">
    <location>
        <begin position="43"/>
        <end position="67"/>
    </location>
</feature>
<evidence type="ECO:0000256" key="6">
    <source>
        <dbReference type="ARBA" id="ARBA00023136"/>
    </source>
</evidence>
<keyword evidence="4 7" id="KW-0812">Transmembrane</keyword>
<evidence type="ECO:0000256" key="1">
    <source>
        <dbReference type="ARBA" id="ARBA00004141"/>
    </source>
</evidence>
<dbReference type="GO" id="GO:0005315">
    <property type="term" value="F:phosphate transmembrane transporter activity"/>
    <property type="evidence" value="ECO:0007669"/>
    <property type="project" value="InterPro"/>
</dbReference>
<sequence length="631" mass="67942">ECRQAFPLRVRLPSSFLTSTGETPPLSFHLLLTRSPRRIKSTVTMAVLAQYEWIIAVITIAFCGSSIGNGANDVANSYATSVAARTLTMPQVGFLSMCTEFFGAVVLGSKVTGTIKNNIIELDRFRTTPSTLILAMGCAEFASAFWLLAATKVGYPVSTTQTIVGALVGVGIAAQAQVSWSWSDGSVSQIAASWGIAPCIAAAFAAILFGSLKFTVLERENSFEKAMRAIPFYLAFTAAILALFITVEAPGAPSLEELGAGAVCGIILGVFFGILLLSYVFFIPYVHRRLVKEDARIRLRHIFLGPLLYMENPPIYLPAKGNEVVIDYYASAHDDSNATNDGDIEKQAVKTEGGSDRGEKLAGNDSTSDSPSPVPMSLEDVERGKKAPESGGVVQPYKRMPEPEERFLAPTAHLPIHNPRRIWSFIKYFFLQGVTRDCVTHASSQLAAIHGKAKKYDNRVEHLWTYAQVASAMMMSIAHGSNDVANAVGPWVAAYQVYMTGEVSEEGSTPIWILVVAGFLLGAGFWFMGHHIIKAMGNKLTQLSPTRGFAMELGAAITVLLASRLGLPVSTTQCLTGAVIGVALMNFDVGAVNWRQVAFIFSGWLVTLPCAGLIGGLLMAMSLNTPQFGQD</sequence>
<accession>A0A1G4BHC8</accession>
<evidence type="ECO:0000256" key="2">
    <source>
        <dbReference type="ARBA" id="ARBA00022448"/>
    </source>
</evidence>
<keyword evidence="3 7" id="KW-0592">Phosphate transport</keyword>
<comment type="caution">
    <text evidence="9">The sequence shown here is derived from an EMBL/GenBank/DDBJ whole genome shotgun (WGS) entry which is preliminary data.</text>
</comment>
<dbReference type="GO" id="GO:0035435">
    <property type="term" value="P:phosphate ion transmembrane transport"/>
    <property type="evidence" value="ECO:0007669"/>
    <property type="project" value="TreeGrafter"/>
</dbReference>
<gene>
    <name evidence="9" type="ORF">CORC01_03859</name>
</gene>
<feature type="compositionally biased region" description="Basic and acidic residues" evidence="8">
    <location>
        <begin position="349"/>
        <end position="362"/>
    </location>
</feature>
<dbReference type="PANTHER" id="PTHR11101:SF55">
    <property type="entry name" value="PHOSPHATE TRANSPORTER"/>
    <property type="match status" value="1"/>
</dbReference>
<comment type="subcellular location">
    <subcellularLocation>
        <location evidence="1 7">Membrane</location>
        <topology evidence="1 7">Multi-pass membrane protein</topology>
    </subcellularLocation>
</comment>
<dbReference type="PANTHER" id="PTHR11101">
    <property type="entry name" value="PHOSPHATE TRANSPORTER"/>
    <property type="match status" value="1"/>
</dbReference>
<keyword evidence="2 7" id="KW-0813">Transport</keyword>
<dbReference type="Pfam" id="PF01384">
    <property type="entry name" value="PHO4"/>
    <property type="match status" value="1"/>
</dbReference>
<feature type="transmembrane region" description="Helical" evidence="7">
    <location>
        <begin position="598"/>
        <end position="620"/>
    </location>
</feature>